<dbReference type="Gene3D" id="3.10.450.160">
    <property type="entry name" value="inner membrane protein cigr"/>
    <property type="match status" value="1"/>
</dbReference>
<feature type="compositionally biased region" description="Basic and acidic residues" evidence="1">
    <location>
        <begin position="115"/>
        <end position="163"/>
    </location>
</feature>
<evidence type="ECO:0000313" key="4">
    <source>
        <dbReference type="Proteomes" id="UP000676996"/>
    </source>
</evidence>
<protein>
    <submittedName>
        <fullName evidence="3">RcnB family protein</fullName>
    </submittedName>
</protein>
<sequence>MKKTFILALLAATALAPATAMAQNRHDRAQREHHQRADRPERPAQVRQRANIGRNDARVERRNRRVERQARRAERPRTVTPPASTAPRSNVTVRSAREARAGSATDRYNAARAQQRHDRERRNWDRNTRRDQQRAERRDHDRERRYRHDDRNDRYRQAERRYQRRVEQARNRYDFHDRARWNRNWRENHRYDWRDYRAQNRYAYRLPRYYAPRGYDYGYRRFSIGLTIGSMLYQDRYWINDPGYYRLPPAYGPYRWVRYYNDALLVDVRDGMVVDVIYDIFW</sequence>
<feature type="region of interest" description="Disordered" evidence="1">
    <location>
        <begin position="21"/>
        <end position="163"/>
    </location>
</feature>
<comment type="caution">
    <text evidence="3">The sequence shown here is derived from an EMBL/GenBank/DDBJ whole genome shotgun (WGS) entry which is preliminary data.</text>
</comment>
<gene>
    <name evidence="3" type="ORF">J7S20_03980</name>
</gene>
<evidence type="ECO:0000256" key="1">
    <source>
        <dbReference type="SAM" id="MobiDB-lite"/>
    </source>
</evidence>
<feature type="compositionally biased region" description="Basic and acidic residues" evidence="1">
    <location>
        <begin position="24"/>
        <end position="44"/>
    </location>
</feature>
<keyword evidence="4" id="KW-1185">Reference proteome</keyword>
<evidence type="ECO:0000313" key="3">
    <source>
        <dbReference type="EMBL" id="MBR0551663.1"/>
    </source>
</evidence>
<feature type="chain" id="PRO_5035876484" evidence="2">
    <location>
        <begin position="23"/>
        <end position="282"/>
    </location>
</feature>
<evidence type="ECO:0000256" key="2">
    <source>
        <dbReference type="SAM" id="SignalP"/>
    </source>
</evidence>
<dbReference type="EMBL" id="JAGRQC010000001">
    <property type="protein sequence ID" value="MBR0551663.1"/>
    <property type="molecule type" value="Genomic_DNA"/>
</dbReference>
<keyword evidence="2" id="KW-0732">Signal</keyword>
<feature type="compositionally biased region" description="Basic and acidic residues" evidence="1">
    <location>
        <begin position="55"/>
        <end position="77"/>
    </location>
</feature>
<name>A0A8T4IB73_9SPHN</name>
<organism evidence="3 4">
    <name type="scientific">Stakelama marina</name>
    <dbReference type="NCBI Taxonomy" id="2826939"/>
    <lineage>
        <taxon>Bacteria</taxon>
        <taxon>Pseudomonadati</taxon>
        <taxon>Pseudomonadota</taxon>
        <taxon>Alphaproteobacteria</taxon>
        <taxon>Sphingomonadales</taxon>
        <taxon>Sphingomonadaceae</taxon>
        <taxon>Stakelama</taxon>
    </lineage>
</organism>
<reference evidence="3" key="1">
    <citation type="submission" date="2021-04" db="EMBL/GenBank/DDBJ databases">
        <title>Ouciella asimina sp. nov., isolated from the surface seawater in the hydrothermal field of Okinawa Trough.</title>
        <authorList>
            <person name="Shuang W."/>
        </authorList>
    </citation>
    <scope>NUCLEOTIDE SEQUENCE</scope>
    <source>
        <strain evidence="3">LXI357</strain>
    </source>
</reference>
<feature type="compositionally biased region" description="Polar residues" evidence="1">
    <location>
        <begin position="81"/>
        <end position="93"/>
    </location>
</feature>
<dbReference type="AlphaFoldDB" id="A0A8T4IB73"/>
<dbReference type="InterPro" id="IPR024572">
    <property type="entry name" value="RcnB"/>
</dbReference>
<dbReference type="Proteomes" id="UP000676996">
    <property type="component" value="Unassembled WGS sequence"/>
</dbReference>
<proteinExistence type="predicted"/>
<feature type="signal peptide" evidence="2">
    <location>
        <begin position="1"/>
        <end position="22"/>
    </location>
</feature>
<dbReference type="RefSeq" id="WP_284052931.1">
    <property type="nucleotide sequence ID" value="NZ_JAGRQC010000001.1"/>
</dbReference>
<dbReference type="Pfam" id="PF11776">
    <property type="entry name" value="RcnB"/>
    <property type="match status" value="1"/>
</dbReference>
<accession>A0A8T4IB73</accession>